<gene>
    <name evidence="1" type="ORF">ACFMB1_19765</name>
</gene>
<keyword evidence="2" id="KW-1185">Reference proteome</keyword>
<organism evidence="1 2">
    <name type="scientific">Hyphococcus aureus</name>
    <dbReference type="NCBI Taxonomy" id="2666033"/>
    <lineage>
        <taxon>Bacteria</taxon>
        <taxon>Pseudomonadati</taxon>
        <taxon>Pseudomonadota</taxon>
        <taxon>Alphaproteobacteria</taxon>
        <taxon>Parvularculales</taxon>
        <taxon>Parvularculaceae</taxon>
        <taxon>Hyphococcus</taxon>
    </lineage>
</organism>
<name>A0ABW1L0U0_9PROT</name>
<sequence>MELLSKQVRFSSQTFYSEKQKDNCRKQKCYTDNQYDLMRIQNKIHLCVLPIEIINFVLPIANA</sequence>
<protein>
    <submittedName>
        <fullName evidence="1">Uncharacterized protein</fullName>
    </submittedName>
</protein>
<reference evidence="1 2" key="1">
    <citation type="submission" date="2024-09" db="EMBL/GenBank/DDBJ databases">
        <authorList>
            <person name="Zhang Z.-H."/>
        </authorList>
    </citation>
    <scope>NUCLEOTIDE SEQUENCE [LARGE SCALE GENOMIC DNA]</scope>
    <source>
        <strain evidence="1 2">HHTR114</strain>
    </source>
</reference>
<accession>A0ABW1L0U0</accession>
<dbReference type="EMBL" id="JBHPON010000004">
    <property type="protein sequence ID" value="MFC6037799.1"/>
    <property type="molecule type" value="Genomic_DNA"/>
</dbReference>
<proteinExistence type="predicted"/>
<dbReference type="Proteomes" id="UP001596116">
    <property type="component" value="Unassembled WGS sequence"/>
</dbReference>
<comment type="caution">
    <text evidence="1">The sequence shown here is derived from an EMBL/GenBank/DDBJ whole genome shotgun (WGS) entry which is preliminary data.</text>
</comment>
<evidence type="ECO:0000313" key="2">
    <source>
        <dbReference type="Proteomes" id="UP001596116"/>
    </source>
</evidence>
<evidence type="ECO:0000313" key="1">
    <source>
        <dbReference type="EMBL" id="MFC6037799.1"/>
    </source>
</evidence>
<dbReference type="RefSeq" id="WP_379882940.1">
    <property type="nucleotide sequence ID" value="NZ_JBHPON010000004.1"/>
</dbReference>